<evidence type="ECO:0000313" key="2">
    <source>
        <dbReference type="EMBL" id="VDM58825.1"/>
    </source>
</evidence>
<evidence type="ECO:0000313" key="4">
    <source>
        <dbReference type="WBParaSite" id="ACOC_0000723901-mRNA-1"/>
    </source>
</evidence>
<evidence type="ECO:0000256" key="1">
    <source>
        <dbReference type="SAM" id="Phobius"/>
    </source>
</evidence>
<dbReference type="WBParaSite" id="ACOC_0000723901-mRNA-1">
    <property type="protein sequence ID" value="ACOC_0000723901-mRNA-1"/>
    <property type="gene ID" value="ACOC_0000723901"/>
</dbReference>
<proteinExistence type="predicted"/>
<dbReference type="Pfam" id="PF10320">
    <property type="entry name" value="7TM_GPCR_Srsx"/>
    <property type="match status" value="1"/>
</dbReference>
<keyword evidence="3" id="KW-1185">Reference proteome</keyword>
<organism evidence="4">
    <name type="scientific">Angiostrongylus costaricensis</name>
    <name type="common">Nematode worm</name>
    <dbReference type="NCBI Taxonomy" id="334426"/>
    <lineage>
        <taxon>Eukaryota</taxon>
        <taxon>Metazoa</taxon>
        <taxon>Ecdysozoa</taxon>
        <taxon>Nematoda</taxon>
        <taxon>Chromadorea</taxon>
        <taxon>Rhabditida</taxon>
        <taxon>Rhabditina</taxon>
        <taxon>Rhabditomorpha</taxon>
        <taxon>Strongyloidea</taxon>
        <taxon>Metastrongylidae</taxon>
        <taxon>Angiostrongylus</taxon>
    </lineage>
</organism>
<accession>A0A0R3PPS7</accession>
<feature type="transmembrane region" description="Helical" evidence="1">
    <location>
        <begin position="35"/>
        <end position="56"/>
    </location>
</feature>
<protein>
    <submittedName>
        <fullName evidence="4">G_PROTEIN_RECEP_F1_2 domain-containing protein</fullName>
    </submittedName>
</protein>
<reference evidence="4" key="1">
    <citation type="submission" date="2017-02" db="UniProtKB">
        <authorList>
            <consortium name="WormBaseParasite"/>
        </authorList>
    </citation>
    <scope>IDENTIFICATION</scope>
</reference>
<name>A0A0R3PPS7_ANGCS</name>
<dbReference type="AlphaFoldDB" id="A0A0R3PPS7"/>
<keyword evidence="1" id="KW-0472">Membrane</keyword>
<dbReference type="OrthoDB" id="9975554at2759"/>
<sequence>MMGQSAMFFMLILDFLFAIIIPLRHRMFTNLHYVFYMCIPPFLFAFVTVIFCFFFMNDDLIDFCTPAQTFPRKIAFISYVVNGTNIATLMLLLSVFVAVRKSQAGAICLL</sequence>
<keyword evidence="1" id="KW-1133">Transmembrane helix</keyword>
<dbReference type="Proteomes" id="UP000267027">
    <property type="component" value="Unassembled WGS sequence"/>
</dbReference>
<reference evidence="2 3" key="2">
    <citation type="submission" date="2018-11" db="EMBL/GenBank/DDBJ databases">
        <authorList>
            <consortium name="Pathogen Informatics"/>
        </authorList>
    </citation>
    <scope>NUCLEOTIDE SEQUENCE [LARGE SCALE GENOMIC DNA]</scope>
    <source>
        <strain evidence="2 3">Costa Rica</strain>
    </source>
</reference>
<gene>
    <name evidence="2" type="ORF">ACOC_LOCUS7240</name>
</gene>
<evidence type="ECO:0000313" key="3">
    <source>
        <dbReference type="Proteomes" id="UP000267027"/>
    </source>
</evidence>
<keyword evidence="1" id="KW-0812">Transmembrane</keyword>
<dbReference type="InterPro" id="IPR019424">
    <property type="entry name" value="7TM_GPCR_Srsx"/>
</dbReference>
<dbReference type="EMBL" id="UYYA01004019">
    <property type="protein sequence ID" value="VDM58825.1"/>
    <property type="molecule type" value="Genomic_DNA"/>
</dbReference>
<feature type="transmembrane region" description="Helical" evidence="1">
    <location>
        <begin position="6"/>
        <end position="23"/>
    </location>
</feature>
<feature type="transmembrane region" description="Helical" evidence="1">
    <location>
        <begin position="76"/>
        <end position="99"/>
    </location>
</feature>